<evidence type="ECO:0000256" key="1">
    <source>
        <dbReference type="SAM" id="MobiDB-lite"/>
    </source>
</evidence>
<comment type="caution">
    <text evidence="2">The sequence shown here is derived from an EMBL/GenBank/DDBJ whole genome shotgun (WGS) entry which is preliminary data.</text>
</comment>
<dbReference type="Proteomes" id="UP000266723">
    <property type="component" value="Unassembled WGS sequence"/>
</dbReference>
<evidence type="ECO:0000313" key="3">
    <source>
        <dbReference type="Proteomes" id="UP000266723"/>
    </source>
</evidence>
<sequence length="64" mass="6818">METLGDPELHPEPHHKIHASIKPASTHQNISSSSGNIRAPGSAVSKTPSQAQSFSIFEKKSAVQ</sequence>
<gene>
    <name evidence="2" type="ORF">DY000_02031585</name>
</gene>
<organism evidence="2 3">
    <name type="scientific">Brassica cretica</name>
    <name type="common">Mustard</name>
    <dbReference type="NCBI Taxonomy" id="69181"/>
    <lineage>
        <taxon>Eukaryota</taxon>
        <taxon>Viridiplantae</taxon>
        <taxon>Streptophyta</taxon>
        <taxon>Embryophyta</taxon>
        <taxon>Tracheophyta</taxon>
        <taxon>Spermatophyta</taxon>
        <taxon>Magnoliopsida</taxon>
        <taxon>eudicotyledons</taxon>
        <taxon>Gunneridae</taxon>
        <taxon>Pentapetalae</taxon>
        <taxon>rosids</taxon>
        <taxon>malvids</taxon>
        <taxon>Brassicales</taxon>
        <taxon>Brassicaceae</taxon>
        <taxon>Brassiceae</taxon>
        <taxon>Brassica</taxon>
    </lineage>
</organism>
<dbReference type="EMBL" id="QGKV02000649">
    <property type="protein sequence ID" value="KAF3582242.1"/>
    <property type="molecule type" value="Genomic_DNA"/>
</dbReference>
<evidence type="ECO:0000313" key="2">
    <source>
        <dbReference type="EMBL" id="KAF3582242.1"/>
    </source>
</evidence>
<proteinExistence type="predicted"/>
<name>A0ABQ7DWI6_BRACR</name>
<accession>A0ABQ7DWI6</accession>
<feature type="compositionally biased region" description="Polar residues" evidence="1">
    <location>
        <begin position="23"/>
        <end position="36"/>
    </location>
</feature>
<feature type="region of interest" description="Disordered" evidence="1">
    <location>
        <begin position="1"/>
        <end position="64"/>
    </location>
</feature>
<keyword evidence="3" id="KW-1185">Reference proteome</keyword>
<feature type="compositionally biased region" description="Polar residues" evidence="1">
    <location>
        <begin position="44"/>
        <end position="55"/>
    </location>
</feature>
<protein>
    <submittedName>
        <fullName evidence="2">Uncharacterized protein</fullName>
    </submittedName>
</protein>
<reference evidence="2 3" key="1">
    <citation type="journal article" date="2020" name="BMC Genomics">
        <title>Intraspecific diversification of the crop wild relative Brassica cretica Lam. using demographic model selection.</title>
        <authorList>
            <person name="Kioukis A."/>
            <person name="Michalopoulou V.A."/>
            <person name="Briers L."/>
            <person name="Pirintsos S."/>
            <person name="Studholme D.J."/>
            <person name="Pavlidis P."/>
            <person name="Sarris P.F."/>
        </authorList>
    </citation>
    <scope>NUCLEOTIDE SEQUENCE [LARGE SCALE GENOMIC DNA]</scope>
    <source>
        <strain evidence="3">cv. PFS-1207/04</strain>
    </source>
</reference>